<feature type="chain" id="PRO_5038536086" evidence="1">
    <location>
        <begin position="21"/>
        <end position="469"/>
    </location>
</feature>
<gene>
    <name evidence="2" type="ORF">H9966_05910</name>
</gene>
<evidence type="ECO:0000256" key="1">
    <source>
        <dbReference type="SAM" id="SignalP"/>
    </source>
</evidence>
<dbReference type="InterPro" id="IPR036737">
    <property type="entry name" value="OmpA-like_sf"/>
</dbReference>
<dbReference type="SUPFAM" id="SSF103088">
    <property type="entry name" value="OmpA-like"/>
    <property type="match status" value="1"/>
</dbReference>
<proteinExistence type="predicted"/>
<dbReference type="Gene3D" id="3.30.1330.60">
    <property type="entry name" value="OmpA-like domain"/>
    <property type="match status" value="1"/>
</dbReference>
<dbReference type="EMBL" id="DXBE01000045">
    <property type="protein sequence ID" value="HIZ69406.1"/>
    <property type="molecule type" value="Genomic_DNA"/>
</dbReference>
<sequence length="469" mass="52611">MKRLPIYLAALLLAPTASQAQTTDTRLAADAIKVENMKVEKSNSNLMVDLDLNMSELDLRSNARLVFTPMVKDKNGGNQVLMPQILVSGRKSDISYRRSGHKDYADDAVAVRRKNNTEQTVHYTAVVPYQDWMRNSDVVIAEDLCGCNEIEEQNTHIVKRLRQPNMPYLRPAAEAQKQRSEQGRAFIDFPVDRVELHPNYRKNPTELQKIIETINLVKNDKNTTITNIDIHGYASPESPYEHNAYLAENRAKTLREYVSNLVQLPGDKFTVSSTPEDWEGLREAVVASNLEHKQAILELIDDGGLDPDVKEQRIKSKYPADYRFMLSTYYPALRHSDYVVSYTVKPFSVEEAKEVLKTKPQQLSLEEMFMVAQTYEPGSKEFNDVMETAVRLYPQDQTANLNAACARMEAGDLQGAAEYLERAGNSPEAVHAKGVLAMIKGETTQAKSLLTQAAQAGAKGAAENLKLAE</sequence>
<dbReference type="Proteomes" id="UP000824055">
    <property type="component" value="Unassembled WGS sequence"/>
</dbReference>
<reference evidence="2" key="1">
    <citation type="journal article" date="2021" name="PeerJ">
        <title>Extensive microbial diversity within the chicken gut microbiome revealed by metagenomics and culture.</title>
        <authorList>
            <person name="Gilroy R."/>
            <person name="Ravi A."/>
            <person name="Getino M."/>
            <person name="Pursley I."/>
            <person name="Horton D.L."/>
            <person name="Alikhan N.F."/>
            <person name="Baker D."/>
            <person name="Gharbi K."/>
            <person name="Hall N."/>
            <person name="Watson M."/>
            <person name="Adriaenssens E.M."/>
            <person name="Foster-Nyarko E."/>
            <person name="Jarju S."/>
            <person name="Secka A."/>
            <person name="Antonio M."/>
            <person name="Oren A."/>
            <person name="Chaudhuri R.R."/>
            <person name="La Ragione R."/>
            <person name="Hildebrand F."/>
            <person name="Pallen M.J."/>
        </authorList>
    </citation>
    <scope>NUCLEOTIDE SEQUENCE</scope>
    <source>
        <strain evidence="2">ChiHecec3B27-8219</strain>
    </source>
</reference>
<dbReference type="InterPro" id="IPR011990">
    <property type="entry name" value="TPR-like_helical_dom_sf"/>
</dbReference>
<comment type="caution">
    <text evidence="2">The sequence shown here is derived from an EMBL/GenBank/DDBJ whole genome shotgun (WGS) entry which is preliminary data.</text>
</comment>
<dbReference type="AlphaFoldDB" id="A0A9D2FZ88"/>
<dbReference type="Gene3D" id="1.25.40.10">
    <property type="entry name" value="Tetratricopeptide repeat domain"/>
    <property type="match status" value="1"/>
</dbReference>
<feature type="signal peptide" evidence="1">
    <location>
        <begin position="1"/>
        <end position="20"/>
    </location>
</feature>
<accession>A0A9D2FZ88</accession>
<organism evidence="2 3">
    <name type="scientific">Candidatus Prevotella avicola</name>
    <dbReference type="NCBI Taxonomy" id="2838738"/>
    <lineage>
        <taxon>Bacteria</taxon>
        <taxon>Pseudomonadati</taxon>
        <taxon>Bacteroidota</taxon>
        <taxon>Bacteroidia</taxon>
        <taxon>Bacteroidales</taxon>
        <taxon>Prevotellaceae</taxon>
        <taxon>Prevotella</taxon>
    </lineage>
</organism>
<protein>
    <submittedName>
        <fullName evidence="2">DUF3868 domain-containing protein</fullName>
    </submittedName>
</protein>
<evidence type="ECO:0000313" key="2">
    <source>
        <dbReference type="EMBL" id="HIZ69406.1"/>
    </source>
</evidence>
<dbReference type="SUPFAM" id="SSF48452">
    <property type="entry name" value="TPR-like"/>
    <property type="match status" value="1"/>
</dbReference>
<keyword evidence="1" id="KW-0732">Signal</keyword>
<name>A0A9D2FZ88_9BACT</name>
<evidence type="ECO:0000313" key="3">
    <source>
        <dbReference type="Proteomes" id="UP000824055"/>
    </source>
</evidence>
<reference evidence="2" key="2">
    <citation type="submission" date="2021-04" db="EMBL/GenBank/DDBJ databases">
        <authorList>
            <person name="Gilroy R."/>
        </authorList>
    </citation>
    <scope>NUCLEOTIDE SEQUENCE</scope>
    <source>
        <strain evidence="2">ChiHecec3B27-8219</strain>
    </source>
</reference>